<protein>
    <submittedName>
        <fullName evidence="1">Uncharacterized protein</fullName>
    </submittedName>
</protein>
<dbReference type="AlphaFoldDB" id="A0A7Y6TUR2"/>
<dbReference type="EMBL" id="JABWPM010000074">
    <property type="protein sequence ID" value="NUY99479.1"/>
    <property type="molecule type" value="Genomic_DNA"/>
</dbReference>
<evidence type="ECO:0000313" key="1">
    <source>
        <dbReference type="EMBL" id="NUY99479.1"/>
    </source>
</evidence>
<organism evidence="1 2">
    <name type="scientific">Pantoea brenneri</name>
    <dbReference type="NCBI Taxonomy" id="472694"/>
    <lineage>
        <taxon>Bacteria</taxon>
        <taxon>Pseudomonadati</taxon>
        <taxon>Pseudomonadota</taxon>
        <taxon>Gammaproteobacteria</taxon>
        <taxon>Enterobacterales</taxon>
        <taxon>Erwiniaceae</taxon>
        <taxon>Pantoea</taxon>
    </lineage>
</organism>
<sequence length="92" mass="10304">MEEIIVTIIGSNFPAMSASRFYDEEDDVDYIEIKGDGISQAIFKNISQGTSVELHSQLKSLGYYTLITATADMVLLAKGDIPKLLQRKRDFK</sequence>
<accession>A0A7Y6TUR2</accession>
<comment type="caution">
    <text evidence="1">The sequence shown here is derived from an EMBL/GenBank/DDBJ whole genome shotgun (WGS) entry which is preliminary data.</text>
</comment>
<reference evidence="1 2" key="1">
    <citation type="submission" date="2020-05" db="EMBL/GenBank/DDBJ databases">
        <title>Whole Genome Sequences of Enterobacteriales Associated with the International Space Station.</title>
        <authorList>
            <person name="Bharadwaj A."/>
            <person name="Daudu R."/>
            <person name="Singh N."/>
            <person name="Wood J."/>
            <person name="Debieu M."/>
            <person name="Mason C."/>
            <person name="Wang C."/>
            <person name="Venkateswaran K."/>
        </authorList>
    </citation>
    <scope>NUCLEOTIDE SEQUENCE [LARGE SCALE GENOMIC DNA]</scope>
    <source>
        <strain evidence="1 2">IF5SW-B1</strain>
    </source>
</reference>
<name>A0A7Y6TUR2_9GAMM</name>
<evidence type="ECO:0000313" key="2">
    <source>
        <dbReference type="Proteomes" id="UP000566985"/>
    </source>
</evidence>
<dbReference type="RefSeq" id="WP_069730131.1">
    <property type="nucleotide sequence ID" value="NZ_JABWPE010000077.1"/>
</dbReference>
<proteinExistence type="predicted"/>
<dbReference type="Proteomes" id="UP000566985">
    <property type="component" value="Unassembled WGS sequence"/>
</dbReference>
<gene>
    <name evidence="1" type="ORF">HU668_24000</name>
</gene>